<accession>A0A0F8VJW8</accession>
<evidence type="ECO:0000256" key="1">
    <source>
        <dbReference type="ARBA" id="ARBA00005725"/>
    </source>
</evidence>
<evidence type="ECO:0000256" key="2">
    <source>
        <dbReference type="ARBA" id="ARBA00022857"/>
    </source>
</evidence>
<organism evidence="5 6">
    <name type="scientific">Aspergillus rambellii</name>
    <dbReference type="NCBI Taxonomy" id="308745"/>
    <lineage>
        <taxon>Eukaryota</taxon>
        <taxon>Fungi</taxon>
        <taxon>Dikarya</taxon>
        <taxon>Ascomycota</taxon>
        <taxon>Pezizomycotina</taxon>
        <taxon>Eurotiomycetes</taxon>
        <taxon>Eurotiomycetidae</taxon>
        <taxon>Eurotiales</taxon>
        <taxon>Aspergillaceae</taxon>
        <taxon>Aspergillus</taxon>
        <taxon>Aspergillus subgen. Nidulantes</taxon>
    </lineage>
</organism>
<dbReference type="Gene3D" id="3.90.25.10">
    <property type="entry name" value="UDP-galactose 4-epimerase, domain 1"/>
    <property type="match status" value="1"/>
</dbReference>
<dbReference type="AlphaFoldDB" id="A0A0F8VJW8"/>
<evidence type="ECO:0000256" key="3">
    <source>
        <dbReference type="ARBA" id="ARBA00023002"/>
    </source>
</evidence>
<keyword evidence="2" id="KW-0521">NADP</keyword>
<dbReference type="InterPro" id="IPR008030">
    <property type="entry name" value="NmrA-like"/>
</dbReference>
<dbReference type="GO" id="GO:0016491">
    <property type="term" value="F:oxidoreductase activity"/>
    <property type="evidence" value="ECO:0007669"/>
    <property type="project" value="UniProtKB-KW"/>
</dbReference>
<comment type="similarity">
    <text evidence="1">Belongs to the NmrA-type oxidoreductase family. Isoflavone reductase subfamily.</text>
</comment>
<dbReference type="InterPro" id="IPR036291">
    <property type="entry name" value="NAD(P)-bd_dom_sf"/>
</dbReference>
<dbReference type="SUPFAM" id="SSF51735">
    <property type="entry name" value="NAD(P)-binding Rossmann-fold domains"/>
    <property type="match status" value="1"/>
</dbReference>
<dbReference type="PANTHER" id="PTHR47706">
    <property type="entry name" value="NMRA-LIKE FAMILY PROTEIN"/>
    <property type="match status" value="1"/>
</dbReference>
<dbReference type="Gene3D" id="3.40.50.720">
    <property type="entry name" value="NAD(P)-binding Rossmann-like Domain"/>
    <property type="match status" value="1"/>
</dbReference>
<dbReference type="Pfam" id="PF05368">
    <property type="entry name" value="NmrA"/>
    <property type="match status" value="1"/>
</dbReference>
<evidence type="ECO:0000313" key="5">
    <source>
        <dbReference type="EMBL" id="KKK23361.1"/>
    </source>
</evidence>
<dbReference type="EMBL" id="JZBS01001281">
    <property type="protein sequence ID" value="KKK23361.1"/>
    <property type="molecule type" value="Genomic_DNA"/>
</dbReference>
<dbReference type="Proteomes" id="UP000034291">
    <property type="component" value="Unassembled WGS sequence"/>
</dbReference>
<dbReference type="InterPro" id="IPR051609">
    <property type="entry name" value="NmrA/Isoflavone_reductase-like"/>
</dbReference>
<keyword evidence="6" id="KW-1185">Reference proteome</keyword>
<protein>
    <recommendedName>
        <fullName evidence="4">NmrA-like domain-containing protein</fullName>
    </recommendedName>
</protein>
<keyword evidence="3" id="KW-0560">Oxidoreductase</keyword>
<dbReference type="OrthoDB" id="10000533at2759"/>
<sequence>MAIVGVAGGSGDLGRTIVHALVEQGRHTVYILTRQRSSGKHETHKTDQTGASLVEIDYGNVAAISSQLQEHQIDTVISAINLFWPGASQAQLNLIQAAADSGVVTRFVPSEFNIDYNVPPEQMPYPPRESHLQARSLLEKTPSMAYTCIRNGLFMDYLGLPYAETYLLPLHILLDLPARKAVVPGDGSGIVVFTQTRDVARGVAALVDLPAGDWPREIAIRGERISLDGLVQLVERVTGSAFDVTHVSVEDLSRNITEELPSNRGVYHLFPQGKEDLNTVICTQMIGMAYGVFDIPGVDITQYVPSWAPERLGPFLETCWAKAK</sequence>
<proteinExistence type="inferred from homology"/>
<dbReference type="PANTHER" id="PTHR47706:SF4">
    <property type="entry name" value="NMRA-LIKE DOMAIN-CONTAINING PROTEIN"/>
    <property type="match status" value="1"/>
</dbReference>
<feature type="domain" description="NmrA-like" evidence="4">
    <location>
        <begin position="4"/>
        <end position="261"/>
    </location>
</feature>
<gene>
    <name evidence="5" type="ORF">ARAM_002160</name>
</gene>
<evidence type="ECO:0000313" key="6">
    <source>
        <dbReference type="Proteomes" id="UP000034291"/>
    </source>
</evidence>
<evidence type="ECO:0000259" key="4">
    <source>
        <dbReference type="Pfam" id="PF05368"/>
    </source>
</evidence>
<name>A0A0F8VJW8_9EURO</name>
<reference evidence="5 6" key="1">
    <citation type="submission" date="2015-02" db="EMBL/GenBank/DDBJ databases">
        <title>Draft Genome Sequences of Two Closely-Related Aflatoxigenic Aspergillus Species Obtained from the Cote d'Ivoire.</title>
        <authorList>
            <person name="Moore G.G."/>
            <person name="Beltz S.B."/>
            <person name="Mack B.M."/>
        </authorList>
    </citation>
    <scope>NUCLEOTIDE SEQUENCE [LARGE SCALE GENOMIC DNA]</scope>
    <source>
        <strain evidence="5 6">SRRC1468</strain>
    </source>
</reference>
<comment type="caution">
    <text evidence="5">The sequence shown here is derived from an EMBL/GenBank/DDBJ whole genome shotgun (WGS) entry which is preliminary data.</text>
</comment>